<comment type="caution">
    <text evidence="10">The sequence shown here is derived from an EMBL/GenBank/DDBJ whole genome shotgun (WGS) entry which is preliminary data.</text>
</comment>
<dbReference type="PANTHER" id="PTHR19136:SF81">
    <property type="entry name" value="MOLYBDENUM COFACTOR GUANYLYLTRANSFERASE"/>
    <property type="match status" value="1"/>
</dbReference>
<protein>
    <recommendedName>
        <fullName evidence="8">Molybdenum cofactor guanylyltransferase</fullName>
        <shortName evidence="8">MoCo guanylyltransferase</shortName>
        <ecNumber evidence="8">2.7.7.77</ecNumber>
    </recommendedName>
    <alternativeName>
        <fullName evidence="8">GTP:molybdopterin guanylyltransferase</fullName>
    </alternativeName>
    <alternativeName>
        <fullName evidence="8">Mo-MPT guanylyltransferase</fullName>
    </alternativeName>
    <alternativeName>
        <fullName evidence="8">Molybdopterin guanylyltransferase</fullName>
    </alternativeName>
    <alternativeName>
        <fullName evidence="8">Molybdopterin-guanine dinucleotide synthase</fullName>
        <shortName evidence="8">MGD synthase</shortName>
    </alternativeName>
</protein>
<dbReference type="CDD" id="cd02503">
    <property type="entry name" value="MobA"/>
    <property type="match status" value="1"/>
</dbReference>
<evidence type="ECO:0000313" key="11">
    <source>
        <dbReference type="Proteomes" id="UP000652567"/>
    </source>
</evidence>
<dbReference type="GO" id="GO:0005737">
    <property type="term" value="C:cytoplasm"/>
    <property type="evidence" value="ECO:0007669"/>
    <property type="project" value="UniProtKB-SubCell"/>
</dbReference>
<evidence type="ECO:0000256" key="1">
    <source>
        <dbReference type="ARBA" id="ARBA00022490"/>
    </source>
</evidence>
<feature type="binding site" evidence="8">
    <location>
        <position position="74"/>
    </location>
    <ligand>
        <name>GTP</name>
        <dbReference type="ChEBI" id="CHEBI:37565"/>
    </ligand>
</feature>
<evidence type="ECO:0000256" key="3">
    <source>
        <dbReference type="ARBA" id="ARBA00022723"/>
    </source>
</evidence>
<comment type="function">
    <text evidence="8">Transfers a GMP moiety from GTP to Mo-molybdopterin (Mo-MPT) cofactor (Moco or molybdenum cofactor) to form Mo-molybdopterin guanine dinucleotide (Mo-MGD) cofactor.</text>
</comment>
<dbReference type="EC" id="2.7.7.77" evidence="8"/>
<comment type="domain">
    <text evidence="8">The N-terminal domain determines nucleotide recognition and specific binding, while the C-terminal domain determines the specific binding to the target protein.</text>
</comment>
<keyword evidence="7 8" id="KW-0501">Molybdenum cofactor biosynthesis</keyword>
<dbReference type="GO" id="GO:0005525">
    <property type="term" value="F:GTP binding"/>
    <property type="evidence" value="ECO:0007669"/>
    <property type="project" value="UniProtKB-UniRule"/>
</dbReference>
<comment type="subunit">
    <text evidence="8">Monomer.</text>
</comment>
<keyword evidence="1 8" id="KW-0963">Cytoplasm</keyword>
<feature type="binding site" evidence="8">
    <location>
        <position position="26"/>
    </location>
    <ligand>
        <name>GTP</name>
        <dbReference type="ChEBI" id="CHEBI:37565"/>
    </ligand>
</feature>
<dbReference type="PANTHER" id="PTHR19136">
    <property type="entry name" value="MOLYBDENUM COFACTOR GUANYLYLTRANSFERASE"/>
    <property type="match status" value="1"/>
</dbReference>
<feature type="binding site" evidence="8">
    <location>
        <position position="104"/>
    </location>
    <ligand>
        <name>GTP</name>
        <dbReference type="ChEBI" id="CHEBI:37565"/>
    </ligand>
</feature>
<comment type="subcellular location">
    <subcellularLocation>
        <location evidence="8">Cytoplasm</location>
    </subcellularLocation>
</comment>
<feature type="binding site" evidence="8">
    <location>
        <position position="54"/>
    </location>
    <ligand>
        <name>GTP</name>
        <dbReference type="ChEBI" id="CHEBI:37565"/>
    </ligand>
</feature>
<keyword evidence="6 8" id="KW-0342">GTP-binding</keyword>
<feature type="domain" description="MobA-like NTP transferase" evidence="9">
    <location>
        <begin position="11"/>
        <end position="159"/>
    </location>
</feature>
<evidence type="ECO:0000256" key="4">
    <source>
        <dbReference type="ARBA" id="ARBA00022741"/>
    </source>
</evidence>
<feature type="binding site" evidence="8">
    <location>
        <begin position="13"/>
        <end position="15"/>
    </location>
    <ligand>
        <name>GTP</name>
        <dbReference type="ChEBI" id="CHEBI:37565"/>
    </ligand>
</feature>
<evidence type="ECO:0000256" key="5">
    <source>
        <dbReference type="ARBA" id="ARBA00022842"/>
    </source>
</evidence>
<dbReference type="GO" id="GO:0061603">
    <property type="term" value="F:molybdenum cofactor guanylyltransferase activity"/>
    <property type="evidence" value="ECO:0007669"/>
    <property type="project" value="UniProtKB-EC"/>
</dbReference>
<evidence type="ECO:0000256" key="8">
    <source>
        <dbReference type="HAMAP-Rule" id="MF_00316"/>
    </source>
</evidence>
<evidence type="ECO:0000313" key="10">
    <source>
        <dbReference type="EMBL" id="MBE8718580.1"/>
    </source>
</evidence>
<keyword evidence="10" id="KW-0548">Nucleotidyltransferase</keyword>
<comment type="cofactor">
    <cofactor evidence="8">
        <name>Mg(2+)</name>
        <dbReference type="ChEBI" id="CHEBI:18420"/>
    </cofactor>
</comment>
<keyword evidence="4 8" id="KW-0547">Nucleotide-binding</keyword>
<gene>
    <name evidence="8" type="primary">mobA</name>
    <name evidence="10" type="ORF">C4F51_15460</name>
</gene>
<reference evidence="10" key="1">
    <citation type="submission" date="2018-07" db="EMBL/GenBank/DDBJ databases">
        <title>Genome assembly of strain Ka43.</title>
        <authorList>
            <person name="Kukolya J."/>
            <person name="Nagy I."/>
            <person name="Horvath B."/>
            <person name="Toth A."/>
        </authorList>
    </citation>
    <scope>NUCLEOTIDE SEQUENCE</scope>
    <source>
        <strain evidence="10">KB43</strain>
    </source>
</reference>
<keyword evidence="11" id="KW-1185">Reference proteome</keyword>
<dbReference type="Proteomes" id="UP000652567">
    <property type="component" value="Unassembled WGS sequence"/>
</dbReference>
<dbReference type="InterPro" id="IPR029044">
    <property type="entry name" value="Nucleotide-diphossugar_trans"/>
</dbReference>
<dbReference type="RefSeq" id="WP_193911259.1">
    <property type="nucleotide sequence ID" value="NZ_PRDL01000001.1"/>
</dbReference>
<evidence type="ECO:0000256" key="6">
    <source>
        <dbReference type="ARBA" id="ARBA00023134"/>
    </source>
</evidence>
<proteinExistence type="inferred from homology"/>
<dbReference type="GO" id="GO:0046872">
    <property type="term" value="F:metal ion binding"/>
    <property type="evidence" value="ECO:0007669"/>
    <property type="project" value="UniProtKB-KW"/>
</dbReference>
<name>A0A928V7J5_9GAMM</name>
<dbReference type="SUPFAM" id="SSF53448">
    <property type="entry name" value="Nucleotide-diphospho-sugar transferases"/>
    <property type="match status" value="1"/>
</dbReference>
<dbReference type="Gene3D" id="3.90.550.10">
    <property type="entry name" value="Spore Coat Polysaccharide Biosynthesis Protein SpsA, Chain A"/>
    <property type="match status" value="1"/>
</dbReference>
<dbReference type="GO" id="GO:1902758">
    <property type="term" value="P:bis(molybdopterin guanine dinucleotide)molybdenum biosynthetic process"/>
    <property type="evidence" value="ECO:0007669"/>
    <property type="project" value="TreeGrafter"/>
</dbReference>
<keyword evidence="2 8" id="KW-0808">Transferase</keyword>
<dbReference type="EMBL" id="PRDL01000001">
    <property type="protein sequence ID" value="MBE8718580.1"/>
    <property type="molecule type" value="Genomic_DNA"/>
</dbReference>
<dbReference type="HAMAP" id="MF_00316">
    <property type="entry name" value="MobA"/>
    <property type="match status" value="1"/>
</dbReference>
<accession>A0A928V7J5</accession>
<organism evidence="10 11">
    <name type="scientific">Cellvibrio polysaccharolyticus</name>
    <dbReference type="NCBI Taxonomy" id="2082724"/>
    <lineage>
        <taxon>Bacteria</taxon>
        <taxon>Pseudomonadati</taxon>
        <taxon>Pseudomonadota</taxon>
        <taxon>Gammaproteobacteria</taxon>
        <taxon>Cellvibrionales</taxon>
        <taxon>Cellvibrionaceae</taxon>
        <taxon>Cellvibrio</taxon>
    </lineage>
</organism>
<dbReference type="AlphaFoldDB" id="A0A928V7J5"/>
<evidence type="ECO:0000256" key="7">
    <source>
        <dbReference type="ARBA" id="ARBA00023150"/>
    </source>
</evidence>
<evidence type="ECO:0000256" key="2">
    <source>
        <dbReference type="ARBA" id="ARBA00022679"/>
    </source>
</evidence>
<feature type="binding site" evidence="8">
    <location>
        <position position="104"/>
    </location>
    <ligand>
        <name>Mg(2+)</name>
        <dbReference type="ChEBI" id="CHEBI:18420"/>
    </ligand>
</feature>
<keyword evidence="5 8" id="KW-0460">Magnesium</keyword>
<keyword evidence="3 8" id="KW-0479">Metal-binding</keyword>
<dbReference type="InterPro" id="IPR025877">
    <property type="entry name" value="MobA-like_NTP_Trfase"/>
</dbReference>
<comment type="catalytic activity">
    <reaction evidence="8">
        <text>Mo-molybdopterin + GTP + H(+) = Mo-molybdopterin guanine dinucleotide + diphosphate</text>
        <dbReference type="Rhea" id="RHEA:34243"/>
        <dbReference type="ChEBI" id="CHEBI:15378"/>
        <dbReference type="ChEBI" id="CHEBI:33019"/>
        <dbReference type="ChEBI" id="CHEBI:37565"/>
        <dbReference type="ChEBI" id="CHEBI:71302"/>
        <dbReference type="ChEBI" id="CHEBI:71310"/>
        <dbReference type="EC" id="2.7.7.77"/>
    </reaction>
</comment>
<dbReference type="Pfam" id="PF12804">
    <property type="entry name" value="NTP_transf_3"/>
    <property type="match status" value="1"/>
</dbReference>
<sequence length="201" mass="22429">MKKPLPLVDLVILAGGQAVRMGGENKLLQNFDGQPQLLKIISQLRDDVAQCWVNSHRDHARYQTMVRDVRCFTDAPAGFCGPLAGMRTAWSVVAADYVLFVPCDITWIPTRLVEQMLAQLAEQTEARVVYATINGDALYPLCLMHRSAEPVLQQHLDQQQFSLHRCFKASGAVCVNFSNARSVLHSINSIAEMEIYRQSAA</sequence>
<dbReference type="InterPro" id="IPR013482">
    <property type="entry name" value="Molybde_CF_guanTrfase"/>
</dbReference>
<evidence type="ECO:0000259" key="9">
    <source>
        <dbReference type="Pfam" id="PF12804"/>
    </source>
</evidence>
<comment type="similarity">
    <text evidence="8">Belongs to the MobA family.</text>
</comment>